<dbReference type="VEuPathDB" id="FungiDB:CC1G_00653"/>
<dbReference type="RefSeq" id="XP_001829474.1">
    <property type="nucleotide sequence ID" value="XM_001829422.1"/>
</dbReference>
<proteinExistence type="predicted"/>
<reference evidence="1 2" key="1">
    <citation type="journal article" date="2010" name="Proc. Natl. Acad. Sci. U.S.A.">
        <title>Insights into evolution of multicellular fungi from the assembled chromosomes of the mushroom Coprinopsis cinerea (Coprinus cinereus).</title>
        <authorList>
            <person name="Stajich J.E."/>
            <person name="Wilke S.K."/>
            <person name="Ahren D."/>
            <person name="Au C.H."/>
            <person name="Birren B.W."/>
            <person name="Borodovsky M."/>
            <person name="Burns C."/>
            <person name="Canback B."/>
            <person name="Casselton L.A."/>
            <person name="Cheng C.K."/>
            <person name="Deng J."/>
            <person name="Dietrich F.S."/>
            <person name="Fargo D.C."/>
            <person name="Farman M.L."/>
            <person name="Gathman A.C."/>
            <person name="Goldberg J."/>
            <person name="Guigo R."/>
            <person name="Hoegger P.J."/>
            <person name="Hooker J.B."/>
            <person name="Huggins A."/>
            <person name="James T.Y."/>
            <person name="Kamada T."/>
            <person name="Kilaru S."/>
            <person name="Kodira C."/>
            <person name="Kues U."/>
            <person name="Kupfer D."/>
            <person name="Kwan H.S."/>
            <person name="Lomsadze A."/>
            <person name="Li W."/>
            <person name="Lilly W.W."/>
            <person name="Ma L.J."/>
            <person name="Mackey A.J."/>
            <person name="Manning G."/>
            <person name="Martin F."/>
            <person name="Muraguchi H."/>
            <person name="Natvig D.O."/>
            <person name="Palmerini H."/>
            <person name="Ramesh M.A."/>
            <person name="Rehmeyer C.J."/>
            <person name="Roe B.A."/>
            <person name="Shenoy N."/>
            <person name="Stanke M."/>
            <person name="Ter-Hovhannisyan V."/>
            <person name="Tunlid A."/>
            <person name="Velagapudi R."/>
            <person name="Vision T.J."/>
            <person name="Zeng Q."/>
            <person name="Zolan M.E."/>
            <person name="Pukkila P.J."/>
        </authorList>
    </citation>
    <scope>NUCLEOTIDE SEQUENCE [LARGE SCALE GENOMIC DNA]</scope>
    <source>
        <strain evidence="2">Okayama-7 / 130 / ATCC MYA-4618 / FGSC 9003</strain>
    </source>
</reference>
<dbReference type="AlphaFoldDB" id="A8N3E9"/>
<dbReference type="Proteomes" id="UP000001861">
    <property type="component" value="Unassembled WGS sequence"/>
</dbReference>
<sequence length="532" mass="60194">MGVPEPEKRIALHFPPTAPTGRIYDAVTALRLPFFVRSTEELVCTLTLHSYPSSLPERPGRLVLLPGGLPDQVGRLTAAILPLERVRKVVIVCTYRGWPVPWHSDLDLEDYHYLLQWEAESWGRLLNAILERGCESLEVQASNNEASYFTSFYSSPFSWLYSTTATRVRSALGHLKLLKQDDPDSMASVLGKYGRYRYKPRLSNCETSPLFQFEPVNRKPVALSLISEGARKNTKLRHLTMGSTTSHIVNHPSLLHPPLVQWTYSALLASSIQSLSIANLNIWYLLFDASLYLLAQSTAQNLQKLELGVVSARGNLENLTRWLNSFQNLTTLTIHQLMVPRLQDVDETKHACPTLPRLLELSVPDLWFKHTFYTHGHSHHFPKLERLTVVLRPHYEGSMSSTEDTLWGELDGLLVPKSTLPFPITLKVYTPVLSLQWLRRCQQAMGDWGGRIASLVIVVDKGLMSEYGGWIKSTYVAEAFQNWVKGLVNLRSVHIVTEQEELGFMTEALVGWVKQTVGERLDQFIVDGVAKK</sequence>
<dbReference type="OrthoDB" id="2635672at2759"/>
<evidence type="ECO:0000313" key="1">
    <source>
        <dbReference type="EMBL" id="EAU92434.1"/>
    </source>
</evidence>
<evidence type="ECO:0000313" key="2">
    <source>
        <dbReference type="Proteomes" id="UP000001861"/>
    </source>
</evidence>
<dbReference type="InParanoid" id="A8N3E9"/>
<keyword evidence="2" id="KW-1185">Reference proteome</keyword>
<name>A8N3E9_COPC7</name>
<dbReference type="KEGG" id="cci:CC1G_00653"/>
<organism evidence="1 2">
    <name type="scientific">Coprinopsis cinerea (strain Okayama-7 / 130 / ATCC MYA-4618 / FGSC 9003)</name>
    <name type="common">Inky cap fungus</name>
    <name type="synonym">Hormographiella aspergillata</name>
    <dbReference type="NCBI Taxonomy" id="240176"/>
    <lineage>
        <taxon>Eukaryota</taxon>
        <taxon>Fungi</taxon>
        <taxon>Dikarya</taxon>
        <taxon>Basidiomycota</taxon>
        <taxon>Agaricomycotina</taxon>
        <taxon>Agaricomycetes</taxon>
        <taxon>Agaricomycetidae</taxon>
        <taxon>Agaricales</taxon>
        <taxon>Agaricineae</taxon>
        <taxon>Psathyrellaceae</taxon>
        <taxon>Coprinopsis</taxon>
    </lineage>
</organism>
<protein>
    <submittedName>
        <fullName evidence="1">Uncharacterized protein</fullName>
    </submittedName>
</protein>
<gene>
    <name evidence="1" type="ORF">CC1G_00653</name>
</gene>
<comment type="caution">
    <text evidence="1">The sequence shown here is derived from an EMBL/GenBank/DDBJ whole genome shotgun (WGS) entry which is preliminary data.</text>
</comment>
<accession>A8N3E9</accession>
<dbReference type="EMBL" id="AACS02000001">
    <property type="protein sequence ID" value="EAU92434.1"/>
    <property type="molecule type" value="Genomic_DNA"/>
</dbReference>
<dbReference type="GeneID" id="6005903"/>